<feature type="transmembrane region" description="Helical" evidence="1">
    <location>
        <begin position="238"/>
        <end position="254"/>
    </location>
</feature>
<dbReference type="KEGG" id="sari:H5J25_01210"/>
<feature type="transmembrane region" description="Helical" evidence="1">
    <location>
        <begin position="89"/>
        <end position="112"/>
    </location>
</feature>
<reference evidence="3" key="1">
    <citation type="submission" date="2020-09" db="EMBL/GenBank/DDBJ databases">
        <title>Sphingomonas sp., a new species isolated from pork steak.</title>
        <authorList>
            <person name="Heidler von Heilborn D."/>
        </authorList>
    </citation>
    <scope>NUCLEOTIDE SEQUENCE [LARGE SCALE GENOMIC DNA]</scope>
</reference>
<dbReference type="RefSeq" id="WP_202093967.1">
    <property type="nucleotide sequence ID" value="NZ_CP061035.1"/>
</dbReference>
<evidence type="ECO:0000313" key="2">
    <source>
        <dbReference type="EMBL" id="QQV77474.1"/>
    </source>
</evidence>
<keyword evidence="1" id="KW-0472">Membrane</keyword>
<feature type="transmembrane region" description="Helical" evidence="1">
    <location>
        <begin position="266"/>
        <end position="287"/>
    </location>
</feature>
<protein>
    <submittedName>
        <fullName evidence="2">Uncharacterized protein</fullName>
    </submittedName>
</protein>
<feature type="transmembrane region" description="Helical" evidence="1">
    <location>
        <begin position="182"/>
        <end position="202"/>
    </location>
</feature>
<feature type="transmembrane region" description="Helical" evidence="1">
    <location>
        <begin position="55"/>
        <end position="77"/>
    </location>
</feature>
<keyword evidence="3" id="KW-1185">Reference proteome</keyword>
<proteinExistence type="predicted"/>
<accession>A0A974NV07</accession>
<name>A0A974NV07_9SPHN</name>
<dbReference type="EMBL" id="CP061035">
    <property type="protein sequence ID" value="QQV77474.1"/>
    <property type="molecule type" value="Genomic_DNA"/>
</dbReference>
<dbReference type="Proteomes" id="UP000595894">
    <property type="component" value="Chromosome"/>
</dbReference>
<evidence type="ECO:0000256" key="1">
    <source>
        <dbReference type="SAM" id="Phobius"/>
    </source>
</evidence>
<organism evidence="2 3">
    <name type="scientific">Sphingomonas aliaeris</name>
    <dbReference type="NCBI Taxonomy" id="2759526"/>
    <lineage>
        <taxon>Bacteria</taxon>
        <taxon>Pseudomonadati</taxon>
        <taxon>Pseudomonadota</taxon>
        <taxon>Alphaproteobacteria</taxon>
        <taxon>Sphingomonadales</taxon>
        <taxon>Sphingomonadaceae</taxon>
        <taxon>Sphingomonas</taxon>
    </lineage>
</organism>
<dbReference type="AlphaFoldDB" id="A0A974NV07"/>
<keyword evidence="1" id="KW-0812">Transmembrane</keyword>
<sequence length="446" mass="49545">MPLAWSFGLERAVWLVAALLPPLMIWGVFRAAKAVYGEVPPTAIATLPFALAYPYQYGMVNFWLAGALSFHAFAWWVRLQDRNVLRSVLFVPIGFAIWVCHVYGWAILGILVEGYEVSRAFRDRDAGYVRALATPVVRSSPLIAVMVVLVFSRTGNLGAETVGWFRILWKLENGFHTLQDQWMPLDIASVVAALGLIAFGLYKGRAGMDSRFGMAAMLFAVALVVIPYQLFGSGYADARIFPFLFIAAILSVRLPVDFACARVTRIVPIAFALLFALRMMVSAVGYLEYQTAYSRHLLPVSHIERGARIAVLVGIPCLPANWRMSRIEHLPSLALVRRDAFINTQWSIPGGQLLHAEHAAGTTFNGDPAQYVTDPECTGLGPVLAKRIAQLPRCDFDYLWLFHFAPQSRPRHSGLVPIYRDEATILYRLMDENKPLKEATGSALGS</sequence>
<gene>
    <name evidence="2" type="ORF">H5J25_01210</name>
</gene>
<feature type="transmembrane region" description="Helical" evidence="1">
    <location>
        <begin position="214"/>
        <end position="232"/>
    </location>
</feature>
<evidence type="ECO:0000313" key="3">
    <source>
        <dbReference type="Proteomes" id="UP000595894"/>
    </source>
</evidence>
<keyword evidence="1" id="KW-1133">Transmembrane helix</keyword>